<sequence length="686" mass="75768">MPSPIWTPSEPAFTAVETFRRAVNRRHNLSLKDYYDLYQYSVDNDTFWMDLWEQVGITHSKPPEKVRYTPSLITPESLSIPATYKVNAPGKSTHQLDWFPGARLNYAENLLVRRDDRIACTILNETGVVVDYSYLQLRGLVQKMAAAMKAHGLVSGDRVAAVLTNSINAVVIFLASASIGAIYTSTAPDMGATGILSRYTQVRPKLIFMETEVFYAGKVIDLREKCSQVISSLRANGLKEGILLPSRVSGTESHVPGSLNYSMFLASANDQPLAFEQLPFQHPLIILYSSGTTGTPKCITHSAGGILIQLKKELAYGYGLSPEGTFFQYTTTGWMMWVLLMGSLSWGARAVLYDGSPFHPGIRSFLKMISDQGATVAGLSPRFLSEMRANNIKPHDIASFESLQTLAVGGSILTANLHAWTQQVFGKSTRVFIGMGGTDICSAFVLSTPSLPVYAGEIPCKSLGIKVEVYDDGGRNIEHTGRAGEMVVTKGHPTVPLFFWGDDSGQKLHEAYFDMFPGVWRQGDFMVVNTETRGIQILGRSDGVLNPKGIRFGSGEIYSILEHLEGTSERIEDTICVGQRRAQDTDERVILFVKMRPGNTLTRAMKKQITTAIRKHLSARHVPDFIVEVESIPYTSNGKKIEVAVKQIVSGTRFKPNGAVANPESLEQYYKYQQDSELLRASDAKL</sequence>
<dbReference type="Pfam" id="PF00501">
    <property type="entry name" value="AMP-binding"/>
    <property type="match status" value="1"/>
</dbReference>
<feature type="domain" description="AMP-binding enzyme C-terminal" evidence="2">
    <location>
        <begin position="568"/>
        <end position="639"/>
    </location>
</feature>
<accession>A0AAW0C8X4</accession>
<dbReference type="InterPro" id="IPR042099">
    <property type="entry name" value="ANL_N_sf"/>
</dbReference>
<dbReference type="InterPro" id="IPR005914">
    <property type="entry name" value="Acac_CoA_synth"/>
</dbReference>
<dbReference type="Gene3D" id="3.30.300.30">
    <property type="match status" value="1"/>
</dbReference>
<dbReference type="InterPro" id="IPR045851">
    <property type="entry name" value="AMP-bd_C_sf"/>
</dbReference>
<dbReference type="GO" id="GO:0006629">
    <property type="term" value="P:lipid metabolic process"/>
    <property type="evidence" value="ECO:0007669"/>
    <property type="project" value="InterPro"/>
</dbReference>
<feature type="domain" description="AMP-dependent synthetase/ligase" evidence="1">
    <location>
        <begin position="122"/>
        <end position="489"/>
    </location>
</feature>
<evidence type="ECO:0008006" key="5">
    <source>
        <dbReference type="Google" id="ProtNLM"/>
    </source>
</evidence>
<dbReference type="NCBIfam" id="TIGR01217">
    <property type="entry name" value="ac_ac_CoA_syn"/>
    <property type="match status" value="1"/>
</dbReference>
<dbReference type="EMBL" id="JAYKXP010000054">
    <property type="protein sequence ID" value="KAK7035262.1"/>
    <property type="molecule type" value="Genomic_DNA"/>
</dbReference>
<dbReference type="SUPFAM" id="SSF56801">
    <property type="entry name" value="Acetyl-CoA synthetase-like"/>
    <property type="match status" value="1"/>
</dbReference>
<dbReference type="PANTHER" id="PTHR42921">
    <property type="entry name" value="ACETOACETYL-COA SYNTHETASE"/>
    <property type="match status" value="1"/>
</dbReference>
<dbReference type="PANTHER" id="PTHR42921:SF4">
    <property type="entry name" value="ACETOACETYL-COA SYNTHASE (AFU_ORTHOLOGUE AFUA_8G04770)"/>
    <property type="match status" value="1"/>
</dbReference>
<dbReference type="Proteomes" id="UP001383192">
    <property type="component" value="Unassembled WGS sequence"/>
</dbReference>
<proteinExistence type="predicted"/>
<evidence type="ECO:0000313" key="3">
    <source>
        <dbReference type="EMBL" id="KAK7035262.1"/>
    </source>
</evidence>
<dbReference type="InterPro" id="IPR000873">
    <property type="entry name" value="AMP-dep_synth/lig_dom"/>
</dbReference>
<evidence type="ECO:0000313" key="4">
    <source>
        <dbReference type="Proteomes" id="UP001383192"/>
    </source>
</evidence>
<dbReference type="PROSITE" id="PS00455">
    <property type="entry name" value="AMP_BINDING"/>
    <property type="match status" value="1"/>
</dbReference>
<dbReference type="NCBIfam" id="NF002937">
    <property type="entry name" value="PRK03584.1"/>
    <property type="match status" value="1"/>
</dbReference>
<reference evidence="3 4" key="1">
    <citation type="submission" date="2024-01" db="EMBL/GenBank/DDBJ databases">
        <title>A draft genome for a cacao thread blight-causing isolate of Paramarasmius palmivorus.</title>
        <authorList>
            <person name="Baruah I.K."/>
            <person name="Bukari Y."/>
            <person name="Amoako-Attah I."/>
            <person name="Meinhardt L.W."/>
            <person name="Bailey B.A."/>
            <person name="Cohen S.P."/>
        </authorList>
    </citation>
    <scope>NUCLEOTIDE SEQUENCE [LARGE SCALE GENOMIC DNA]</scope>
    <source>
        <strain evidence="3 4">GH-12</strain>
    </source>
</reference>
<name>A0AAW0C8X4_9AGAR</name>
<keyword evidence="4" id="KW-1185">Reference proteome</keyword>
<dbReference type="InterPro" id="IPR020845">
    <property type="entry name" value="AMP-binding_CS"/>
</dbReference>
<dbReference type="InterPro" id="IPR025110">
    <property type="entry name" value="AMP-bd_C"/>
</dbReference>
<evidence type="ECO:0000259" key="1">
    <source>
        <dbReference type="Pfam" id="PF00501"/>
    </source>
</evidence>
<protein>
    <recommendedName>
        <fullName evidence="5">Acetoacetyl-CoA synthetase</fullName>
    </recommendedName>
</protein>
<dbReference type="Pfam" id="PF13193">
    <property type="entry name" value="AMP-binding_C"/>
    <property type="match status" value="1"/>
</dbReference>
<gene>
    <name evidence="3" type="ORF">VNI00_012029</name>
</gene>
<dbReference type="AlphaFoldDB" id="A0AAW0C8X4"/>
<dbReference type="GO" id="GO:0030729">
    <property type="term" value="F:acetoacetate-CoA ligase activity"/>
    <property type="evidence" value="ECO:0007669"/>
    <property type="project" value="InterPro"/>
</dbReference>
<organism evidence="3 4">
    <name type="scientific">Paramarasmius palmivorus</name>
    <dbReference type="NCBI Taxonomy" id="297713"/>
    <lineage>
        <taxon>Eukaryota</taxon>
        <taxon>Fungi</taxon>
        <taxon>Dikarya</taxon>
        <taxon>Basidiomycota</taxon>
        <taxon>Agaricomycotina</taxon>
        <taxon>Agaricomycetes</taxon>
        <taxon>Agaricomycetidae</taxon>
        <taxon>Agaricales</taxon>
        <taxon>Marasmiineae</taxon>
        <taxon>Marasmiaceae</taxon>
        <taxon>Paramarasmius</taxon>
    </lineage>
</organism>
<evidence type="ECO:0000259" key="2">
    <source>
        <dbReference type="Pfam" id="PF13193"/>
    </source>
</evidence>
<dbReference type="Gene3D" id="3.40.50.12780">
    <property type="entry name" value="N-terminal domain of ligase-like"/>
    <property type="match status" value="1"/>
</dbReference>
<comment type="caution">
    <text evidence="3">The sequence shown here is derived from an EMBL/GenBank/DDBJ whole genome shotgun (WGS) entry which is preliminary data.</text>
</comment>